<evidence type="ECO:0000256" key="1">
    <source>
        <dbReference type="SAM" id="MobiDB-lite"/>
    </source>
</evidence>
<evidence type="ECO:0000313" key="3">
    <source>
        <dbReference type="EMBL" id="QJA83502.1"/>
    </source>
</evidence>
<evidence type="ECO:0008006" key="4">
    <source>
        <dbReference type="Google" id="ProtNLM"/>
    </source>
</evidence>
<name>A0A6H1Z5P5_9ZZZZ</name>
<accession>A0A6H1Z5P5</accession>
<reference evidence="2" key="1">
    <citation type="submission" date="2020-03" db="EMBL/GenBank/DDBJ databases">
        <title>The deep terrestrial virosphere.</title>
        <authorList>
            <person name="Holmfeldt K."/>
            <person name="Nilsson E."/>
            <person name="Simone D."/>
            <person name="Lopez-Fernandez M."/>
            <person name="Wu X."/>
            <person name="de Brujin I."/>
            <person name="Lundin D."/>
            <person name="Andersson A."/>
            <person name="Bertilsson S."/>
            <person name="Dopson M."/>
        </authorList>
    </citation>
    <scope>NUCLEOTIDE SEQUENCE</scope>
    <source>
        <strain evidence="3">MM415A00275</strain>
        <strain evidence="2">MM415B00324</strain>
    </source>
</reference>
<dbReference type="EMBL" id="MT141562">
    <property type="protein sequence ID" value="QJA43213.1"/>
    <property type="molecule type" value="Genomic_DNA"/>
</dbReference>
<feature type="region of interest" description="Disordered" evidence="1">
    <location>
        <begin position="1"/>
        <end position="35"/>
    </location>
</feature>
<organism evidence="2">
    <name type="scientific">viral metagenome</name>
    <dbReference type="NCBI Taxonomy" id="1070528"/>
    <lineage>
        <taxon>unclassified sequences</taxon>
        <taxon>metagenomes</taxon>
        <taxon>organismal metagenomes</taxon>
    </lineage>
</organism>
<dbReference type="EMBL" id="MT142512">
    <property type="protein sequence ID" value="QJA83502.1"/>
    <property type="molecule type" value="Genomic_DNA"/>
</dbReference>
<gene>
    <name evidence="3" type="ORF">MM415A00275_0007</name>
    <name evidence="2" type="ORF">MM415B00324_0043</name>
</gene>
<feature type="compositionally biased region" description="Low complexity" evidence="1">
    <location>
        <begin position="7"/>
        <end position="18"/>
    </location>
</feature>
<dbReference type="AlphaFoldDB" id="A0A6H1Z5P5"/>
<sequence length="237" mass="26886">MAEQDTDQAQAAAQTDDTSGQVADTQAEKVKPFTPEQEQYLGSWMGRIVARQFDEKVAPHLRQQPQQQPPANQDEMMKQFNERVGEKIFSGNAVEAVDMVLSLKEQAKQNLSQTQNMNLLRILTTYTDQPYYEDINQEIHRLAKEKLSEGAPPDKAVKWAYAEAKGNYLEDKMKTGDRDTSNLGLTGGGRQLGRQKVAKLPPEFQRAMERDIRDGIFKDQADYIKSLNPKVRERIGL</sequence>
<evidence type="ECO:0000313" key="2">
    <source>
        <dbReference type="EMBL" id="QJA43213.1"/>
    </source>
</evidence>
<proteinExistence type="predicted"/>
<protein>
    <recommendedName>
        <fullName evidence="4">Capsid assembly protein</fullName>
    </recommendedName>
</protein>